<dbReference type="Proteomes" id="UP000664034">
    <property type="component" value="Unassembled WGS sequence"/>
</dbReference>
<evidence type="ECO:0000313" key="3">
    <source>
        <dbReference type="Proteomes" id="UP000664034"/>
    </source>
</evidence>
<reference evidence="2" key="1">
    <citation type="submission" date="2021-03" db="EMBL/GenBank/DDBJ databases">
        <title>Fibrella sp. HMF5335 genome sequencing and assembly.</title>
        <authorList>
            <person name="Kang H."/>
            <person name="Kim H."/>
            <person name="Bae S."/>
            <person name="Joh K."/>
        </authorList>
    </citation>
    <scope>NUCLEOTIDE SEQUENCE</scope>
    <source>
        <strain evidence="2">HMF5335</strain>
    </source>
</reference>
<feature type="transmembrane region" description="Helical" evidence="1">
    <location>
        <begin position="195"/>
        <end position="216"/>
    </location>
</feature>
<dbReference type="RefSeq" id="WP_207363581.1">
    <property type="nucleotide sequence ID" value="NZ_JAFMYV010000002.1"/>
</dbReference>
<keyword evidence="3" id="KW-1185">Reference proteome</keyword>
<organism evidence="2 3">
    <name type="scientific">Fibrella rubiginis</name>
    <dbReference type="NCBI Taxonomy" id="2817060"/>
    <lineage>
        <taxon>Bacteria</taxon>
        <taxon>Pseudomonadati</taxon>
        <taxon>Bacteroidota</taxon>
        <taxon>Cytophagia</taxon>
        <taxon>Cytophagales</taxon>
        <taxon>Spirosomataceae</taxon>
        <taxon>Fibrella</taxon>
    </lineage>
</organism>
<protein>
    <recommendedName>
        <fullName evidence="4">Peptidase family M50</fullName>
    </recommendedName>
</protein>
<sequence>MTNNLYPFYSKLFFRLVLSFICFTILGTLLHETGHYVIAKYYGFDASIHYGSTHFNGTPEWFSQASDTIHKLDLKYQLYKKRGDLFHFGSTVNFQEKSYYSLLRQQQRKIMFPINLGGPAQTMITGTIGLAVLIARKRWWQDKQVLDLRTWFFIFLTLFWLRQSFNMIMSLYSLMQGKKWSVQMDETKLATYLQLWVPSISLMTGFVGFIVLGFITLKVVPETQRFTFILAGLVGGLFGFWLWMSWLGPIVLP</sequence>
<keyword evidence="1" id="KW-1133">Transmembrane helix</keyword>
<keyword evidence="1" id="KW-0472">Membrane</keyword>
<evidence type="ECO:0000256" key="1">
    <source>
        <dbReference type="SAM" id="Phobius"/>
    </source>
</evidence>
<dbReference type="EMBL" id="JAFMYV010000002">
    <property type="protein sequence ID" value="MBO0936033.1"/>
    <property type="molecule type" value="Genomic_DNA"/>
</dbReference>
<comment type="caution">
    <text evidence="2">The sequence shown here is derived from an EMBL/GenBank/DDBJ whole genome shotgun (WGS) entry which is preliminary data.</text>
</comment>
<feature type="transmembrane region" description="Helical" evidence="1">
    <location>
        <begin position="12"/>
        <end position="30"/>
    </location>
</feature>
<dbReference type="AlphaFoldDB" id="A0A939GGI6"/>
<name>A0A939GGI6_9BACT</name>
<proteinExistence type="predicted"/>
<feature type="transmembrane region" description="Helical" evidence="1">
    <location>
        <begin position="228"/>
        <end position="252"/>
    </location>
</feature>
<keyword evidence="1" id="KW-0812">Transmembrane</keyword>
<accession>A0A939GGI6</accession>
<evidence type="ECO:0000313" key="2">
    <source>
        <dbReference type="EMBL" id="MBO0936033.1"/>
    </source>
</evidence>
<evidence type="ECO:0008006" key="4">
    <source>
        <dbReference type="Google" id="ProtNLM"/>
    </source>
</evidence>
<feature type="transmembrane region" description="Helical" evidence="1">
    <location>
        <begin position="110"/>
        <end position="135"/>
    </location>
</feature>
<feature type="transmembrane region" description="Helical" evidence="1">
    <location>
        <begin position="150"/>
        <end position="174"/>
    </location>
</feature>
<gene>
    <name evidence="2" type="ORF">J2I47_05690</name>
</gene>